<sequence length="256" mass="28444">PGLWTLRIQRHKHKAASWFCLLHLRGTDVHRGEELDSLDFTCEAAAEESPDEDGDQSHALDEDHLCVLCCDEGQLSVIHSSSVRTINSPRALEHGAADAKSLYGNQDSLQQSHRAVSLHSEVFVRRLNHFVSLWWTFGGGTRLEVNLGRVEPTLTVLPPSREELQQGKVTLMCLANKGFPSDWSLSWKVDCSSGGGGWEESRSPAVLQKDGHYSWSSTLRLPADQWRKVGSVTCEATQGSQSALSHTLRTHQCSQY</sequence>
<evidence type="ECO:0000259" key="2">
    <source>
        <dbReference type="PROSITE" id="PS50835"/>
    </source>
</evidence>
<dbReference type="InterPro" id="IPR013783">
    <property type="entry name" value="Ig-like_fold"/>
</dbReference>
<keyword evidence="4" id="KW-1185">Reference proteome</keyword>
<dbReference type="Gene3D" id="2.60.40.10">
    <property type="entry name" value="Immunoglobulins"/>
    <property type="match status" value="1"/>
</dbReference>
<dbReference type="Ensembl" id="ENSSORT00005007773.1">
    <property type="protein sequence ID" value="ENSSORP00005007493.1"/>
    <property type="gene ID" value="ENSSORG00005004266.1"/>
</dbReference>
<feature type="domain" description="Ig-like" evidence="2">
    <location>
        <begin position="152"/>
        <end position="245"/>
    </location>
</feature>
<evidence type="ECO:0000313" key="3">
    <source>
        <dbReference type="Ensembl" id="ENSSORP00005007493.1"/>
    </source>
</evidence>
<accession>A0A672YSD2</accession>
<dbReference type="Proteomes" id="UP000472271">
    <property type="component" value="Chromosome 11"/>
</dbReference>
<dbReference type="SMART" id="SM00407">
    <property type="entry name" value="IGc1"/>
    <property type="match status" value="1"/>
</dbReference>
<dbReference type="PROSITE" id="PS50835">
    <property type="entry name" value="IG_LIKE"/>
    <property type="match status" value="1"/>
</dbReference>
<organism evidence="3 4">
    <name type="scientific">Sphaeramia orbicularis</name>
    <name type="common">orbiculate cardinalfish</name>
    <dbReference type="NCBI Taxonomy" id="375764"/>
    <lineage>
        <taxon>Eukaryota</taxon>
        <taxon>Metazoa</taxon>
        <taxon>Chordata</taxon>
        <taxon>Craniata</taxon>
        <taxon>Vertebrata</taxon>
        <taxon>Euteleostomi</taxon>
        <taxon>Actinopterygii</taxon>
        <taxon>Neopterygii</taxon>
        <taxon>Teleostei</taxon>
        <taxon>Neoteleostei</taxon>
        <taxon>Acanthomorphata</taxon>
        <taxon>Gobiaria</taxon>
        <taxon>Kurtiformes</taxon>
        <taxon>Apogonoidei</taxon>
        <taxon>Apogonidae</taxon>
        <taxon>Apogoninae</taxon>
        <taxon>Sphaeramia</taxon>
    </lineage>
</organism>
<reference evidence="3" key="1">
    <citation type="submission" date="2019-06" db="EMBL/GenBank/DDBJ databases">
        <authorList>
            <consortium name="Wellcome Sanger Institute Data Sharing"/>
        </authorList>
    </citation>
    <scope>NUCLEOTIDE SEQUENCE [LARGE SCALE GENOMIC DNA]</scope>
</reference>
<keyword evidence="1" id="KW-0393">Immunoglobulin domain</keyword>
<dbReference type="Ensembl" id="ENSSORT00005007768.1">
    <property type="protein sequence ID" value="ENSSORP00005007488.1"/>
    <property type="gene ID" value="ENSSORG00005004266.1"/>
</dbReference>
<dbReference type="InterPro" id="IPR007110">
    <property type="entry name" value="Ig-like_dom"/>
</dbReference>
<dbReference type="InterPro" id="IPR036179">
    <property type="entry name" value="Ig-like_dom_sf"/>
</dbReference>
<proteinExistence type="predicted"/>
<evidence type="ECO:0000256" key="1">
    <source>
        <dbReference type="ARBA" id="ARBA00023319"/>
    </source>
</evidence>
<dbReference type="PANTHER" id="PTHR23411">
    <property type="entry name" value="TAPASIN"/>
    <property type="match status" value="1"/>
</dbReference>
<protein>
    <recommendedName>
        <fullName evidence="2">Ig-like domain-containing protein</fullName>
    </recommendedName>
</protein>
<reference evidence="3" key="2">
    <citation type="submission" date="2025-05" db="UniProtKB">
        <authorList>
            <consortium name="Ensembl"/>
        </authorList>
    </citation>
    <scope>IDENTIFICATION</scope>
</reference>
<dbReference type="SUPFAM" id="SSF48726">
    <property type="entry name" value="Immunoglobulin"/>
    <property type="match status" value="1"/>
</dbReference>
<dbReference type="AlphaFoldDB" id="A0A672YSD2"/>
<name>A0A672YSD2_9TELE</name>
<evidence type="ECO:0000313" key="4">
    <source>
        <dbReference type="Proteomes" id="UP000472271"/>
    </source>
</evidence>
<dbReference type="InterPro" id="IPR050380">
    <property type="entry name" value="Immune_Resp_Modulators"/>
</dbReference>
<dbReference type="FunFam" id="2.60.40.10:FF:001918">
    <property type="entry name" value="Immunoglobulin light 1 constant 3"/>
    <property type="match status" value="1"/>
</dbReference>
<dbReference type="InterPro" id="IPR003597">
    <property type="entry name" value="Ig_C1-set"/>
</dbReference>
<dbReference type="Pfam" id="PF07654">
    <property type="entry name" value="C1-set"/>
    <property type="match status" value="1"/>
</dbReference>